<evidence type="ECO:0000259" key="1">
    <source>
        <dbReference type="Pfam" id="PF07589"/>
    </source>
</evidence>
<gene>
    <name evidence="2" type="ORF">MNBD_GAMMA03-299</name>
</gene>
<feature type="domain" description="Ice-binding protein C-terminal" evidence="1">
    <location>
        <begin position="186"/>
        <end position="211"/>
    </location>
</feature>
<protein>
    <recommendedName>
        <fullName evidence="1">Ice-binding protein C-terminal domain-containing protein</fullName>
    </recommendedName>
</protein>
<dbReference type="Pfam" id="PF07589">
    <property type="entry name" value="PEP-CTERM"/>
    <property type="match status" value="1"/>
</dbReference>
<dbReference type="AlphaFoldDB" id="A0A3B0W9T8"/>
<name>A0A3B0W9T8_9ZZZZ</name>
<reference evidence="2" key="1">
    <citation type="submission" date="2018-06" db="EMBL/GenBank/DDBJ databases">
        <authorList>
            <person name="Zhirakovskaya E."/>
        </authorList>
    </citation>
    <scope>NUCLEOTIDE SEQUENCE</scope>
</reference>
<dbReference type="EMBL" id="UOFC01000262">
    <property type="protein sequence ID" value="VAW49180.1"/>
    <property type="molecule type" value="Genomic_DNA"/>
</dbReference>
<organism evidence="2">
    <name type="scientific">hydrothermal vent metagenome</name>
    <dbReference type="NCBI Taxonomy" id="652676"/>
    <lineage>
        <taxon>unclassified sequences</taxon>
        <taxon>metagenomes</taxon>
        <taxon>ecological metagenomes</taxon>
    </lineage>
</organism>
<dbReference type="InterPro" id="IPR013424">
    <property type="entry name" value="Ice-binding_C"/>
</dbReference>
<evidence type="ECO:0000313" key="2">
    <source>
        <dbReference type="EMBL" id="VAW49180.1"/>
    </source>
</evidence>
<accession>A0A3B0W9T8</accession>
<sequence length="214" mass="22240">MNLSKKILIASVLATSVSAVHAVETLIDFEDQELVSLSPGISELTLGNVTFEGSGGLNNGIFGLLSGTNQVDAADYSGQLLANGGAGFTALKLSFANAVSDFSFNFGGNQSDWELEAFDTSGLSIGSLMIEKIVPLGSNNGKVFGLSSALSEGISYATLTGGAGFGGFSDTVGIDNFKYTEVEVSPIPEPSTYFLMLGGLGMVGFMAYRRRKTV</sequence>
<dbReference type="NCBIfam" id="TIGR02595">
    <property type="entry name" value="PEP_CTERM"/>
    <property type="match status" value="1"/>
</dbReference>
<proteinExistence type="predicted"/>